<evidence type="ECO:0000313" key="6">
    <source>
        <dbReference type="Proteomes" id="UP001562354"/>
    </source>
</evidence>
<name>A0ABR3PBB6_9PEZI</name>
<keyword evidence="6" id="KW-1185">Reference proteome</keyword>
<feature type="compositionally biased region" description="Gly residues" evidence="3">
    <location>
        <begin position="1651"/>
        <end position="1665"/>
    </location>
</feature>
<feature type="compositionally biased region" description="Low complexity" evidence="3">
    <location>
        <begin position="1666"/>
        <end position="1679"/>
    </location>
</feature>
<proteinExistence type="predicted"/>
<evidence type="ECO:0000313" key="5">
    <source>
        <dbReference type="EMBL" id="KAL1303399.1"/>
    </source>
</evidence>
<feature type="region of interest" description="Disordered" evidence="3">
    <location>
        <begin position="583"/>
        <end position="616"/>
    </location>
</feature>
<feature type="region of interest" description="Disordered" evidence="3">
    <location>
        <begin position="203"/>
        <end position="228"/>
    </location>
</feature>
<protein>
    <recommendedName>
        <fullName evidence="4">BTB domain-containing protein</fullName>
    </recommendedName>
</protein>
<dbReference type="Gene3D" id="3.30.710.10">
    <property type="entry name" value="Potassium Channel Kv1.1, Chain A"/>
    <property type="match status" value="2"/>
</dbReference>
<dbReference type="InterPro" id="IPR000210">
    <property type="entry name" value="BTB/POZ_dom"/>
</dbReference>
<feature type="compositionally biased region" description="Low complexity" evidence="3">
    <location>
        <begin position="1366"/>
        <end position="1377"/>
    </location>
</feature>
<evidence type="ECO:0000256" key="1">
    <source>
        <dbReference type="ARBA" id="ARBA00022737"/>
    </source>
</evidence>
<feature type="compositionally biased region" description="Polar residues" evidence="3">
    <location>
        <begin position="1402"/>
        <end position="1411"/>
    </location>
</feature>
<feature type="repeat" description="RCC1" evidence="2">
    <location>
        <begin position="403"/>
        <end position="463"/>
    </location>
</feature>
<dbReference type="SUPFAM" id="SSF50985">
    <property type="entry name" value="RCC1/BLIP-II"/>
    <property type="match status" value="1"/>
</dbReference>
<gene>
    <name evidence="5" type="ORF">AAFC00_006791</name>
</gene>
<dbReference type="InterPro" id="IPR036770">
    <property type="entry name" value="Ankyrin_rpt-contain_sf"/>
</dbReference>
<dbReference type="PROSITE" id="PS50012">
    <property type="entry name" value="RCC1_3"/>
    <property type="match status" value="2"/>
</dbReference>
<feature type="region of interest" description="Disordered" evidence="3">
    <location>
        <begin position="1170"/>
        <end position="1199"/>
    </location>
</feature>
<dbReference type="RefSeq" id="XP_069199674.1">
    <property type="nucleotide sequence ID" value="XM_069346798.1"/>
</dbReference>
<dbReference type="InterPro" id="IPR011333">
    <property type="entry name" value="SKP1/BTB/POZ_sf"/>
</dbReference>
<feature type="compositionally biased region" description="Polar residues" evidence="3">
    <location>
        <begin position="1244"/>
        <end position="1254"/>
    </location>
</feature>
<feature type="compositionally biased region" description="Low complexity" evidence="3">
    <location>
        <begin position="1637"/>
        <end position="1650"/>
    </location>
</feature>
<dbReference type="InterPro" id="IPR051625">
    <property type="entry name" value="Signaling_Regulatory_Domain"/>
</dbReference>
<feature type="compositionally biased region" description="Basic and acidic residues" evidence="3">
    <location>
        <begin position="1612"/>
        <end position="1626"/>
    </location>
</feature>
<dbReference type="InterPro" id="IPR000408">
    <property type="entry name" value="Reg_chr_condens"/>
</dbReference>
<dbReference type="Proteomes" id="UP001562354">
    <property type="component" value="Unassembled WGS sequence"/>
</dbReference>
<feature type="region of interest" description="Disordered" evidence="3">
    <location>
        <begin position="1601"/>
        <end position="1705"/>
    </location>
</feature>
<dbReference type="Pfam" id="PF12796">
    <property type="entry name" value="Ank_2"/>
    <property type="match status" value="1"/>
</dbReference>
<dbReference type="EMBL" id="JBFMKM010000010">
    <property type="protein sequence ID" value="KAL1303399.1"/>
    <property type="molecule type" value="Genomic_DNA"/>
</dbReference>
<keyword evidence="1" id="KW-0677">Repeat</keyword>
<dbReference type="SMART" id="SM00248">
    <property type="entry name" value="ANK"/>
    <property type="match status" value="2"/>
</dbReference>
<feature type="compositionally biased region" description="Low complexity" evidence="3">
    <location>
        <begin position="1473"/>
        <end position="1487"/>
    </location>
</feature>
<feature type="domain" description="BTB" evidence="4">
    <location>
        <begin position="931"/>
        <end position="1004"/>
    </location>
</feature>
<reference evidence="5 6" key="1">
    <citation type="submission" date="2024-07" db="EMBL/GenBank/DDBJ databases">
        <title>Draft sequence of the Neodothiora populina.</title>
        <authorList>
            <person name="Drown D.D."/>
            <person name="Schuette U.S."/>
            <person name="Buechlein A.B."/>
            <person name="Rusch D.R."/>
            <person name="Winton L.W."/>
            <person name="Adams G.A."/>
        </authorList>
    </citation>
    <scope>NUCLEOTIDE SEQUENCE [LARGE SCALE GENOMIC DNA]</scope>
    <source>
        <strain evidence="5 6">CPC 39397</strain>
    </source>
</reference>
<feature type="compositionally biased region" description="Low complexity" evidence="3">
    <location>
        <begin position="1275"/>
        <end position="1290"/>
    </location>
</feature>
<sequence>MTSYLWKYYLEDDVDHFRHLLETAGYNVRNNAQKGGWKDTSLNTGMITGSPSAIQLGTSPTMNTKIRKASTPGPQFTTQSAPVVTLTRADINWRDNHGMTLLHHAVSSTRENSILFAQALIEHPLTDLYLQDTENGWTALHRAFYFGNITTARAILERDTSDALGQGRSGVVHNAGGLIKIKDREGHGPLDLFSVTIKDRTLRPEEEQTRRRLSNAGSEDDRLNEERGDADDDLRADLVIQTNNIAGDEVYTFGSNKNITLGFGDEDDRQYPERIILKRPDHLLQRFYSEYADAFEKTWASPSGYGGVSLPRNLSVESLPWVVRSKPLIIQDVFLSKLHTAVLTTDPESNLYMCGHGPGGRLGLGHERSQFNFACIEGAALAGKKIATVALGQNHTLALSEGGEVFSWGSNGFGQLGYSLPKSGLKDDEPINTVPRQIFGPLKREIVTGMAASRIHSVVHTTTSLYTFGKNEGQLGIIDSDARSLEIQVTPRKVAASLFSSSIASVEAIDRATICLLENHDVWVFANYGYTKMQFDLFSTTNPLFKESFLVTRYESTANHISKVTAGGDTICAMSSNGQIYTSSVSSSRPDAQSVNASTTNPTKIRGALSPPQRIWDPRRTNMAARDVGIDADGSIIISTEEGSVWQRSRRAKIRDSGSAGQKQKDHKFSRISGLTRVLAVRASAHGAYAAVRRDCDVTKTQVLAIGQTIWDDLFPLLCFNDLPTDEDEEDSDTEAPQPRFWQGRKKPDEVSQLCKQLLESKDPEKELEHHLAGLAVDDFADFDIVIRSTVSDALQFPAHQCILAGRSSVLRHGLQSMREGADFFIPDVLTCERDSNGRLVLLVQGIDNLSLVDFLLFCYTDNVVDFWHYTRRSPELAFRYRQIRLELIKLASRLDMQCLESAIRQMVTPARCLPMDMEHAVKDFGYLADGDIRVQLADDEVLVHSSLVCQRCPFFEGLFMGRAGGRWLDERRGLLQASDAVDVDLKHVESRIFRMVLRHIYADTGEELFDAVVSSDLDEFLDLVMEVMSVANELMLDRLSQVCQKVLGRFVTARNVCGLLNAIAPSSVTEFKDASLEYMCLSLEAMLQGGLLDELDEDILLELDDVVRDNQLACLPIARSGRAEADLLDRYPELAALMDRERRAKIDSIILHSKYQDVESWGPNSFRGQSFEEGFNSQSPLNQKRRKSSRGGLSPYLRGKSAVQEFGASIDEDEPLDLGQPVFRSPDADIERELGKGMAVGTPTGTWLNSKGKLTSPAIGTPTDEKLDSKGSWPTPATATPGSTAKTAPWAATPSPGSKIEMKDIMAQASTSWVSNLSLGIAASRAQENGGPTPAAGSATAISSSATAAPPSSFKMSQKERKKIQLAQQEQMAQAEKNVAINSTSPWQKVNKGPSLKEVMTNGSGSSSRAVSPKPSATKPVLGRPSTTPHLTMRQTIANPKPSIEAKAKSPLTQSPTPGSASGPVPTKANGTTSTTPVRPTATPAAVLDARPTSSSSTSKQSSFIKPLRQASIAAAISPSPPPDLSSKSFPNLIQSIRHAPKPVEPSLQLSMSEILSQQQLEKDIIREAREAKRNLQDIQAEQEFQEWWDRECQRVREEEEMARLISQGKDPLKEKKSGGGDGKRGGGGKRGGKGAAQQQQQQQQQQGSGSKGSHGGGRGGGRNGQQTTRGGSGPTSASKKKGGAGAASATAATATATTNSENA</sequence>
<comment type="caution">
    <text evidence="5">The sequence shown here is derived from an EMBL/GenBank/DDBJ whole genome shotgun (WGS) entry which is preliminary data.</text>
</comment>
<organism evidence="5 6">
    <name type="scientific">Neodothiora populina</name>
    <dbReference type="NCBI Taxonomy" id="2781224"/>
    <lineage>
        <taxon>Eukaryota</taxon>
        <taxon>Fungi</taxon>
        <taxon>Dikarya</taxon>
        <taxon>Ascomycota</taxon>
        <taxon>Pezizomycotina</taxon>
        <taxon>Dothideomycetes</taxon>
        <taxon>Dothideomycetidae</taxon>
        <taxon>Dothideales</taxon>
        <taxon>Dothioraceae</taxon>
        <taxon>Neodothiora</taxon>
    </lineage>
</organism>
<dbReference type="PANTHER" id="PTHR22872">
    <property type="entry name" value="BTK-BINDING PROTEIN-RELATED"/>
    <property type="match status" value="1"/>
</dbReference>
<feature type="repeat" description="RCC1" evidence="2">
    <location>
        <begin position="349"/>
        <end position="402"/>
    </location>
</feature>
<accession>A0ABR3PBB6</accession>
<feature type="compositionally biased region" description="Polar residues" evidence="3">
    <location>
        <begin position="1452"/>
        <end position="1461"/>
    </location>
</feature>
<feature type="compositionally biased region" description="Low complexity" evidence="3">
    <location>
        <begin position="1688"/>
        <end position="1705"/>
    </location>
</feature>
<dbReference type="Gene3D" id="1.25.40.20">
    <property type="entry name" value="Ankyrin repeat-containing domain"/>
    <property type="match status" value="1"/>
</dbReference>
<dbReference type="GeneID" id="95980490"/>
<dbReference type="PROSITE" id="PS50097">
    <property type="entry name" value="BTB"/>
    <property type="match status" value="1"/>
</dbReference>
<evidence type="ECO:0000259" key="4">
    <source>
        <dbReference type="PROSITE" id="PS50097"/>
    </source>
</evidence>
<evidence type="ECO:0000256" key="3">
    <source>
        <dbReference type="SAM" id="MobiDB-lite"/>
    </source>
</evidence>
<dbReference type="CDD" id="cd18500">
    <property type="entry name" value="BACK_IBtk"/>
    <property type="match status" value="1"/>
</dbReference>
<dbReference type="PANTHER" id="PTHR22872:SF2">
    <property type="entry name" value="INHIBITOR OF BRUTON TYROSINE KINASE"/>
    <property type="match status" value="1"/>
</dbReference>
<dbReference type="SUPFAM" id="SSF54695">
    <property type="entry name" value="POZ domain"/>
    <property type="match status" value="1"/>
</dbReference>
<dbReference type="CDD" id="cd18186">
    <property type="entry name" value="BTB_POZ_ZBTB_KLHL-like"/>
    <property type="match status" value="2"/>
</dbReference>
<feature type="compositionally biased region" description="Polar residues" evidence="3">
    <location>
        <begin position="1426"/>
        <end position="1439"/>
    </location>
</feature>
<dbReference type="InterPro" id="IPR002110">
    <property type="entry name" value="Ankyrin_rpt"/>
</dbReference>
<feature type="region of interest" description="Disordered" evidence="3">
    <location>
        <begin position="1326"/>
        <end position="1506"/>
    </location>
</feature>
<feature type="region of interest" description="Disordered" evidence="3">
    <location>
        <begin position="1239"/>
        <end position="1305"/>
    </location>
</feature>
<feature type="compositionally biased region" description="Polar residues" evidence="3">
    <location>
        <begin position="583"/>
        <end position="603"/>
    </location>
</feature>
<feature type="compositionally biased region" description="Low complexity" evidence="3">
    <location>
        <begin position="1494"/>
        <end position="1504"/>
    </location>
</feature>
<feature type="region of interest" description="Disordered" evidence="3">
    <location>
        <begin position="726"/>
        <end position="746"/>
    </location>
</feature>
<dbReference type="Gene3D" id="2.130.10.30">
    <property type="entry name" value="Regulator of chromosome condensation 1/beta-lactamase-inhibitor protein II"/>
    <property type="match status" value="1"/>
</dbReference>
<dbReference type="SUPFAM" id="SSF48403">
    <property type="entry name" value="Ankyrin repeat"/>
    <property type="match status" value="1"/>
</dbReference>
<dbReference type="InterPro" id="IPR009091">
    <property type="entry name" value="RCC1/BLIP-II"/>
</dbReference>
<dbReference type="Pfam" id="PF13540">
    <property type="entry name" value="RCC1_2"/>
    <property type="match status" value="1"/>
</dbReference>
<evidence type="ECO:0000256" key="2">
    <source>
        <dbReference type="PROSITE-ProRule" id="PRU00235"/>
    </source>
</evidence>
<feature type="compositionally biased region" description="Low complexity" evidence="3">
    <location>
        <begin position="1331"/>
        <end position="1354"/>
    </location>
</feature>